<dbReference type="PROSITE" id="PS00676">
    <property type="entry name" value="SIGMA54_INTERACT_2"/>
    <property type="match status" value="1"/>
</dbReference>
<dbReference type="SMART" id="SM00086">
    <property type="entry name" value="PAC"/>
    <property type="match status" value="1"/>
</dbReference>
<gene>
    <name evidence="9" type="ORF">KVH43_05665</name>
</gene>
<keyword evidence="10" id="KW-1185">Reference proteome</keyword>
<dbReference type="Pfam" id="PF02954">
    <property type="entry name" value="HTH_8"/>
    <property type="match status" value="1"/>
</dbReference>
<feature type="domain" description="PAC" evidence="8">
    <location>
        <begin position="206"/>
        <end position="258"/>
    </location>
</feature>
<dbReference type="InterPro" id="IPR003593">
    <property type="entry name" value="AAA+_ATPase"/>
</dbReference>
<evidence type="ECO:0000259" key="7">
    <source>
        <dbReference type="PROSITE" id="PS50112"/>
    </source>
</evidence>
<dbReference type="InterPro" id="IPR002078">
    <property type="entry name" value="Sigma_54_int"/>
</dbReference>
<accession>A0ABX8RDN2</accession>
<reference evidence="9" key="1">
    <citation type="submission" date="2021-07" db="EMBL/GenBank/DDBJ databases">
        <title>Complete genome sequence of Crassaminicella sp. 143-21, isolated from a deep-sea hydrothermal vent.</title>
        <authorList>
            <person name="Li X."/>
        </authorList>
    </citation>
    <scope>NUCLEOTIDE SEQUENCE</scope>
    <source>
        <strain evidence="9">143-21</strain>
    </source>
</reference>
<evidence type="ECO:0000256" key="2">
    <source>
        <dbReference type="ARBA" id="ARBA00022840"/>
    </source>
</evidence>
<dbReference type="Pfam" id="PF13426">
    <property type="entry name" value="PAS_9"/>
    <property type="match status" value="2"/>
</dbReference>
<dbReference type="SMART" id="SM00382">
    <property type="entry name" value="AAA"/>
    <property type="match status" value="1"/>
</dbReference>
<dbReference type="PROSITE" id="PS50113">
    <property type="entry name" value="PAC"/>
    <property type="match status" value="1"/>
</dbReference>
<evidence type="ECO:0000256" key="5">
    <source>
        <dbReference type="SAM" id="Coils"/>
    </source>
</evidence>
<organism evidence="9 10">
    <name type="scientific">Crassaminicella indica</name>
    <dbReference type="NCBI Taxonomy" id="2855394"/>
    <lineage>
        <taxon>Bacteria</taxon>
        <taxon>Bacillati</taxon>
        <taxon>Bacillota</taxon>
        <taxon>Clostridia</taxon>
        <taxon>Eubacteriales</taxon>
        <taxon>Clostridiaceae</taxon>
        <taxon>Crassaminicella</taxon>
    </lineage>
</organism>
<evidence type="ECO:0000313" key="9">
    <source>
        <dbReference type="EMBL" id="QXM07185.1"/>
    </source>
</evidence>
<dbReference type="Proteomes" id="UP000886818">
    <property type="component" value="Chromosome"/>
</dbReference>
<dbReference type="NCBIfam" id="TIGR00229">
    <property type="entry name" value="sensory_box"/>
    <property type="match status" value="2"/>
</dbReference>
<proteinExistence type="predicted"/>
<keyword evidence="2" id="KW-0067">ATP-binding</keyword>
<dbReference type="InterPro" id="IPR000014">
    <property type="entry name" value="PAS"/>
</dbReference>
<evidence type="ECO:0000259" key="8">
    <source>
        <dbReference type="PROSITE" id="PS50113"/>
    </source>
</evidence>
<evidence type="ECO:0000259" key="6">
    <source>
        <dbReference type="PROSITE" id="PS50045"/>
    </source>
</evidence>
<dbReference type="RefSeq" id="WP_218283871.1">
    <property type="nucleotide sequence ID" value="NZ_CP078093.1"/>
</dbReference>
<dbReference type="CDD" id="cd00009">
    <property type="entry name" value="AAA"/>
    <property type="match status" value="1"/>
</dbReference>
<dbReference type="Pfam" id="PF25601">
    <property type="entry name" value="AAA_lid_14"/>
    <property type="match status" value="1"/>
</dbReference>
<dbReference type="PANTHER" id="PTHR32071">
    <property type="entry name" value="TRANSCRIPTIONAL REGULATORY PROTEIN"/>
    <property type="match status" value="1"/>
</dbReference>
<dbReference type="InterPro" id="IPR058031">
    <property type="entry name" value="AAA_lid_NorR"/>
</dbReference>
<dbReference type="PROSITE" id="PS50112">
    <property type="entry name" value="PAS"/>
    <property type="match status" value="1"/>
</dbReference>
<protein>
    <submittedName>
        <fullName evidence="9">Sigma 54-interacting transcriptional regulator</fullName>
    </submittedName>
</protein>
<dbReference type="PROSITE" id="PS00675">
    <property type="entry name" value="SIGMA54_INTERACT_1"/>
    <property type="match status" value="1"/>
</dbReference>
<dbReference type="EMBL" id="CP078093">
    <property type="protein sequence ID" value="QXM07185.1"/>
    <property type="molecule type" value="Genomic_DNA"/>
</dbReference>
<dbReference type="PROSITE" id="PS50045">
    <property type="entry name" value="SIGMA54_INTERACT_4"/>
    <property type="match status" value="1"/>
</dbReference>
<keyword evidence="5" id="KW-0175">Coiled coil</keyword>
<evidence type="ECO:0000256" key="4">
    <source>
        <dbReference type="ARBA" id="ARBA00023163"/>
    </source>
</evidence>
<sequence>MKGREHIEEINIDQRLMQSEILNMIEQKMIFFILYKNQFVYVSTSFEASLGYSKDELRHRSFEEIVDKDFKDILKEYRKDGEFHTIKAYKKSGQEIWLDACMKASKVKEKEIIMVVACEVTEFIQIKEKLKIKEQQYDDILNTQTELIIRMTTEHEYVFVNDAYCDYFGVNREDLIGNKNFFHIYEKDYQKIAEAINQATIDDPFINVEARAIKKDGTLAWVEWTGCMFYNESGEAVAYQGVGRDITERKKTQEALEKLQEELEMEIEKRTYELNKANKELTLINSYMRSILMNMHEGVAVVDELGNFKNLNGVLEKKWKPYIKEIKEYFKNTILKGNNNDICKMLKEKKSFYGVELIIPTKNKDLQFFISGDPIDNFEDDVRRGVIIFRPIEEVHRLVNRLSGAQARFTFSDIITKNKKMVQTVEIARRASLGDGNILIQGESGTGKELFAQAIHNHSKRCSGPFIAVNCGAIPRDLIGSELFGYTEGAFTGAKKGGKPGKFELASGGTIFLDEIGDMPLEQQVALLRVIQEKKIMRIGGEQELPIDVRIICATNKNLFDAIKQGSFREDLYYRLNVIAIKIPSLRERREDIPLLFEYFIKKTAKHGDKILKNMDSQVIKYLTKYNWYGNVRELQNVVERIVHIVRDNYVTVEHLPENIIKANDDDMEETADALEQPISIKEIIERERKLQEEQLCNEILRLFKQYKGNISKIAREMGISRSTLYRKMKKYKIEKDI</sequence>
<keyword evidence="1" id="KW-0547">Nucleotide-binding</keyword>
<dbReference type="InterPro" id="IPR025943">
    <property type="entry name" value="Sigma_54_int_dom_ATP-bd_2"/>
</dbReference>
<dbReference type="SMART" id="SM00091">
    <property type="entry name" value="PAS"/>
    <property type="match status" value="2"/>
</dbReference>
<dbReference type="InterPro" id="IPR001610">
    <property type="entry name" value="PAC"/>
</dbReference>
<feature type="domain" description="PAS" evidence="7">
    <location>
        <begin position="133"/>
        <end position="203"/>
    </location>
</feature>
<dbReference type="CDD" id="cd00130">
    <property type="entry name" value="PAS"/>
    <property type="match status" value="2"/>
</dbReference>
<dbReference type="Pfam" id="PF00158">
    <property type="entry name" value="Sigma54_activat"/>
    <property type="match status" value="1"/>
</dbReference>
<dbReference type="InterPro" id="IPR000700">
    <property type="entry name" value="PAS-assoc_C"/>
</dbReference>
<feature type="coiled-coil region" evidence="5">
    <location>
        <begin position="242"/>
        <end position="280"/>
    </location>
</feature>
<feature type="domain" description="Sigma-54 factor interaction" evidence="6">
    <location>
        <begin position="414"/>
        <end position="644"/>
    </location>
</feature>
<keyword evidence="3" id="KW-0805">Transcription regulation</keyword>
<dbReference type="InterPro" id="IPR002197">
    <property type="entry name" value="HTH_Fis"/>
</dbReference>
<dbReference type="InterPro" id="IPR025662">
    <property type="entry name" value="Sigma_54_int_dom_ATP-bd_1"/>
</dbReference>
<evidence type="ECO:0000256" key="3">
    <source>
        <dbReference type="ARBA" id="ARBA00023015"/>
    </source>
</evidence>
<evidence type="ECO:0000313" key="10">
    <source>
        <dbReference type="Proteomes" id="UP000886818"/>
    </source>
</evidence>
<evidence type="ECO:0000256" key="1">
    <source>
        <dbReference type="ARBA" id="ARBA00022741"/>
    </source>
</evidence>
<name>A0ABX8RDN2_9CLOT</name>
<dbReference type="PANTHER" id="PTHR32071:SF57">
    <property type="entry name" value="C4-DICARBOXYLATE TRANSPORT TRANSCRIPTIONAL REGULATORY PROTEIN DCTD"/>
    <property type="match status" value="1"/>
</dbReference>
<keyword evidence="4" id="KW-0804">Transcription</keyword>